<reference evidence="2" key="1">
    <citation type="submission" date="2020-04" db="EMBL/GenBank/DDBJ databases">
        <authorList>
            <person name="Chiriac C."/>
            <person name="Salcher M."/>
            <person name="Ghai R."/>
            <person name="Kavagutti S V."/>
        </authorList>
    </citation>
    <scope>NUCLEOTIDE SEQUENCE</scope>
</reference>
<feature type="compositionally biased region" description="Polar residues" evidence="1">
    <location>
        <begin position="209"/>
        <end position="231"/>
    </location>
</feature>
<accession>A0A6J5KMX2</accession>
<feature type="region of interest" description="Disordered" evidence="1">
    <location>
        <begin position="279"/>
        <end position="308"/>
    </location>
</feature>
<dbReference type="EMBL" id="LR796166">
    <property type="protein sequence ID" value="CAB4122603.1"/>
    <property type="molecule type" value="Genomic_DNA"/>
</dbReference>
<evidence type="ECO:0000256" key="1">
    <source>
        <dbReference type="SAM" id="MobiDB-lite"/>
    </source>
</evidence>
<feature type="compositionally biased region" description="Polar residues" evidence="1">
    <location>
        <begin position="290"/>
        <end position="305"/>
    </location>
</feature>
<evidence type="ECO:0000313" key="2">
    <source>
        <dbReference type="EMBL" id="CAB4122603.1"/>
    </source>
</evidence>
<evidence type="ECO:0000313" key="4">
    <source>
        <dbReference type="EMBL" id="CAB5219827.1"/>
    </source>
</evidence>
<organism evidence="2">
    <name type="scientific">uncultured Caudovirales phage</name>
    <dbReference type="NCBI Taxonomy" id="2100421"/>
    <lineage>
        <taxon>Viruses</taxon>
        <taxon>Duplodnaviria</taxon>
        <taxon>Heunggongvirae</taxon>
        <taxon>Uroviricota</taxon>
        <taxon>Caudoviricetes</taxon>
        <taxon>Peduoviridae</taxon>
        <taxon>Maltschvirus</taxon>
        <taxon>Maltschvirus maltsch</taxon>
    </lineage>
</organism>
<name>A0A6J5KMX2_9CAUD</name>
<proteinExistence type="predicted"/>
<dbReference type="EMBL" id="LR796190">
    <property type="protein sequence ID" value="CAB4124406.1"/>
    <property type="molecule type" value="Genomic_DNA"/>
</dbReference>
<feature type="region of interest" description="Disordered" evidence="1">
    <location>
        <begin position="200"/>
        <end position="237"/>
    </location>
</feature>
<dbReference type="EMBL" id="LR798280">
    <property type="protein sequence ID" value="CAB5219827.1"/>
    <property type="molecule type" value="Genomic_DNA"/>
</dbReference>
<evidence type="ECO:0000313" key="3">
    <source>
        <dbReference type="EMBL" id="CAB4124406.1"/>
    </source>
</evidence>
<sequence length="528" mass="56709">MVPKPSPLSSSADINLYGQDPSSVEAYQKALQDSVTALEQRYAQPNWFNVAAGFLKPQLGGFAASLGSATQALGENVEKQREAQPQIAMMRAELGRSQMAMGNQKQAADALSQWQASGKPMDEGTYARIIALAPGSSAANAAKAAYEGEKTNVGLQTAKQQLSVSQQAQELQRAQQELNAGVITREEYQNRLKGLQQFAPTAEKVPSRPSDTSNTTLVPSKELTPSPTGTPTFKFDLGTNYENLPGILKNIKGMPAEDQKGAMDYVESLLSPGVPLSRTVEKKEEKGPVTLSSGLGATSGMTPEQNAAAIKRAEDSAETRYQGLQSVGAPETYTPLSRAVQNQIELIKNNKEAAGRVSAVLAGSPLLAALNEGVGVSLNGLSANLRLPVETYIRAKLDPKDQDLGKAMANNYATIALAQQKIGNVNPSSARNMELGLYKGATPSLDTTPNVSLRALSHLKQDLDSTHEQFNHTKSILMGENKDIKLAKDEPARLSAILNHSTFDNILTPYNKKHQAIEDAFQRSLKRP</sequence>
<protein>
    <submittedName>
        <fullName evidence="2">Uncharacterized protein</fullName>
    </submittedName>
</protein>
<gene>
    <name evidence="4" type="ORF">UFOVP234_34</name>
    <name evidence="2" type="ORF">UFOVP35_38</name>
    <name evidence="3" type="ORF">UFOVP52_9</name>
</gene>